<accession>A0A2S8INB8</accession>
<evidence type="ECO:0000313" key="2">
    <source>
        <dbReference type="EMBL" id="PQP16179.1"/>
    </source>
</evidence>
<sequence>MKHGNGIRFATPGPALRRAERMHAPGANAFNAFAARVAATQSVAARRRVRSRLAVPFAAASVAIANAARFVGNHALAAATATNACAIASGRAARSVSRRLAKRRPAAARAVPSMPSPARRRSLSSVRLTLMQDHSS</sequence>
<dbReference type="Proteomes" id="UP000238206">
    <property type="component" value="Unassembled WGS sequence"/>
</dbReference>
<name>A0A2S8INB8_BURCE</name>
<protein>
    <submittedName>
        <fullName evidence="2">Uncharacterized protein</fullName>
    </submittedName>
</protein>
<dbReference type="AlphaFoldDB" id="A0A2S8INB8"/>
<proteinExistence type="predicted"/>
<reference evidence="2 3" key="1">
    <citation type="submission" date="2018-02" db="EMBL/GenBank/DDBJ databases">
        <title>Draft genome sequencing of Burkholderia cepacia Y14-15.</title>
        <authorList>
            <person name="Zheng B.-X."/>
        </authorList>
    </citation>
    <scope>NUCLEOTIDE SEQUENCE [LARGE SCALE GENOMIC DNA]</scope>
    <source>
        <strain evidence="2 3">Y14-15</strain>
    </source>
</reference>
<feature type="compositionally biased region" description="Low complexity" evidence="1">
    <location>
        <begin position="107"/>
        <end position="127"/>
    </location>
</feature>
<feature type="region of interest" description="Disordered" evidence="1">
    <location>
        <begin position="99"/>
        <end position="136"/>
    </location>
</feature>
<gene>
    <name evidence="2" type="ORF">C5615_20860</name>
</gene>
<evidence type="ECO:0000256" key="1">
    <source>
        <dbReference type="SAM" id="MobiDB-lite"/>
    </source>
</evidence>
<organism evidence="2 3">
    <name type="scientific">Burkholderia cepacia</name>
    <name type="common">Pseudomonas cepacia</name>
    <dbReference type="NCBI Taxonomy" id="292"/>
    <lineage>
        <taxon>Bacteria</taxon>
        <taxon>Pseudomonadati</taxon>
        <taxon>Pseudomonadota</taxon>
        <taxon>Betaproteobacteria</taxon>
        <taxon>Burkholderiales</taxon>
        <taxon>Burkholderiaceae</taxon>
        <taxon>Burkholderia</taxon>
        <taxon>Burkholderia cepacia complex</taxon>
    </lineage>
</organism>
<comment type="caution">
    <text evidence="2">The sequence shown here is derived from an EMBL/GenBank/DDBJ whole genome shotgun (WGS) entry which is preliminary data.</text>
</comment>
<dbReference type="RefSeq" id="WP_105391842.1">
    <property type="nucleotide sequence ID" value="NZ_PUIQ01000026.1"/>
</dbReference>
<dbReference type="EMBL" id="PUIQ01000026">
    <property type="protein sequence ID" value="PQP16179.1"/>
    <property type="molecule type" value="Genomic_DNA"/>
</dbReference>
<evidence type="ECO:0000313" key="3">
    <source>
        <dbReference type="Proteomes" id="UP000238206"/>
    </source>
</evidence>